<keyword evidence="3 5" id="KW-0378">Hydrolase</keyword>
<dbReference type="HAMAP" id="MF_00157">
    <property type="entry name" value="RNase_T"/>
    <property type="match status" value="1"/>
</dbReference>
<evidence type="ECO:0000256" key="5">
    <source>
        <dbReference type="HAMAP-Rule" id="MF_00157"/>
    </source>
</evidence>
<name>A0A2I1RL39_FAUOS</name>
<keyword evidence="4 5" id="KW-0269">Exonuclease</keyword>
<dbReference type="AlphaFoldDB" id="A0A2I1RL39"/>
<dbReference type="GO" id="GO:0008408">
    <property type="term" value="F:3'-5' exonuclease activity"/>
    <property type="evidence" value="ECO:0007669"/>
    <property type="project" value="TreeGrafter"/>
</dbReference>
<dbReference type="GO" id="GO:0008033">
    <property type="term" value="P:tRNA processing"/>
    <property type="evidence" value="ECO:0007669"/>
    <property type="project" value="UniProtKB-KW"/>
</dbReference>
<organism evidence="8 9">
    <name type="scientific">Faucicola osloensis</name>
    <name type="common">Moraxella osloensis</name>
    <dbReference type="NCBI Taxonomy" id="34062"/>
    <lineage>
        <taxon>Bacteria</taxon>
        <taxon>Pseudomonadati</taxon>
        <taxon>Pseudomonadota</taxon>
        <taxon>Gammaproteobacteria</taxon>
        <taxon>Moraxellales</taxon>
        <taxon>Moraxellaceae</taxon>
        <taxon>Faucicola</taxon>
    </lineage>
</organism>
<dbReference type="GO" id="GO:0045004">
    <property type="term" value="P:DNA replication proofreading"/>
    <property type="evidence" value="ECO:0007669"/>
    <property type="project" value="TreeGrafter"/>
</dbReference>
<evidence type="ECO:0000256" key="2">
    <source>
        <dbReference type="ARBA" id="ARBA00022722"/>
    </source>
</evidence>
<comment type="caution">
    <text evidence="8">The sequence shown here is derived from an EMBL/GenBank/DDBJ whole genome shotgun (WGS) entry which is preliminary data.</text>
</comment>
<feature type="active site" description="Proton donor/acceptor" evidence="5">
    <location>
        <position position="184"/>
    </location>
</feature>
<sequence>MSATTDPMTIANRFRNYLPVVVDVETAGFNPKTDALLEIACIPILMDDNGRFYPGEAVNAHIEPFEGANLEARALQFTGINPHSPMRKAIAEDEKTAVRRIFKYLKTVRQSTQCTKCILVGHNAHFDLGFLNALIERTHSKNQSQFHQFSVLDTVTLSALAFGQTVLARACKLAGLEFDGNEAHSALYDTQKTAELFCYILNNYPLLTPNLASDEANDDEYKGDERQDSNDEGVLVPSDDPTDG</sequence>
<dbReference type="PANTHER" id="PTHR30231:SF2">
    <property type="entry name" value="RIBONUCLEASE T"/>
    <property type="match status" value="1"/>
</dbReference>
<dbReference type="GO" id="GO:0003676">
    <property type="term" value="F:nucleic acid binding"/>
    <property type="evidence" value="ECO:0007669"/>
    <property type="project" value="InterPro"/>
</dbReference>
<reference evidence="8 9" key="1">
    <citation type="submission" date="2017-12" db="EMBL/GenBank/DDBJ databases">
        <title>Phylogenetic diversity of female urinary microbiome.</title>
        <authorList>
            <person name="Thomas-White K."/>
            <person name="Wolfe A.J."/>
        </authorList>
    </citation>
    <scope>NUCLEOTIDE SEQUENCE [LARGE SCALE GENOMIC DNA]</scope>
    <source>
        <strain evidence="8 9">UMB0416</strain>
    </source>
</reference>
<dbReference type="GO" id="GO:0000287">
    <property type="term" value="F:magnesium ion binding"/>
    <property type="evidence" value="ECO:0007669"/>
    <property type="project" value="UniProtKB-UniRule"/>
</dbReference>
<evidence type="ECO:0000313" key="9">
    <source>
        <dbReference type="Proteomes" id="UP000234914"/>
    </source>
</evidence>
<evidence type="ECO:0000256" key="1">
    <source>
        <dbReference type="ARBA" id="ARBA00022694"/>
    </source>
</evidence>
<dbReference type="GO" id="GO:0016896">
    <property type="term" value="F:RNA exonuclease activity, producing 5'-phosphomonoesters"/>
    <property type="evidence" value="ECO:0007669"/>
    <property type="project" value="UniProtKB-UniRule"/>
</dbReference>
<dbReference type="EC" id="3.1.13.-" evidence="5"/>
<feature type="site" description="Important for substrate binding and specificity" evidence="5">
    <location>
        <position position="29"/>
    </location>
</feature>
<dbReference type="Pfam" id="PF00929">
    <property type="entry name" value="RNase_T"/>
    <property type="match status" value="1"/>
</dbReference>
<protein>
    <recommendedName>
        <fullName evidence="5">Ribonuclease T</fullName>
        <ecNumber evidence="5">3.1.13.-</ecNumber>
    </recommendedName>
    <alternativeName>
        <fullName evidence="5">Exoribonuclease T</fullName>
        <shortName evidence="5">RNase T</shortName>
    </alternativeName>
</protein>
<feature type="compositionally biased region" description="Basic and acidic residues" evidence="6">
    <location>
        <begin position="219"/>
        <end position="229"/>
    </location>
</feature>
<comment type="similarity">
    <text evidence="5">Belongs to the RNase T family.</text>
</comment>
<gene>
    <name evidence="5" type="primary">rnt</name>
    <name evidence="8" type="ORF">CYJ96_00360</name>
</gene>
<comment type="cofactor">
    <cofactor evidence="5">
        <name>Mg(2+)</name>
        <dbReference type="ChEBI" id="CHEBI:18420"/>
    </cofactor>
    <text evidence="5">Binds two Mg(2+) per subunit. The active form of the enzyme binds two Mg(2+) ions in its active site. The first Mg(2+) forms only one salt bridge with the protein.</text>
</comment>
<keyword evidence="5" id="KW-0479">Metal-binding</keyword>
<evidence type="ECO:0000256" key="3">
    <source>
        <dbReference type="ARBA" id="ARBA00022801"/>
    </source>
</evidence>
<dbReference type="InterPro" id="IPR013520">
    <property type="entry name" value="Ribonucl_H"/>
</dbReference>
<feature type="site" description="Important for substrate binding and specificity" evidence="5">
    <location>
        <position position="149"/>
    </location>
</feature>
<feature type="binding site" evidence="5">
    <location>
        <position position="189"/>
    </location>
    <ligand>
        <name>Mg(2+)</name>
        <dbReference type="ChEBI" id="CHEBI:18420"/>
        <label>2</label>
        <note>catalytic</note>
    </ligand>
</feature>
<evidence type="ECO:0000313" key="8">
    <source>
        <dbReference type="EMBL" id="PKZ69845.1"/>
    </source>
</evidence>
<accession>A0A2I1RL39</accession>
<evidence type="ECO:0000256" key="4">
    <source>
        <dbReference type="ARBA" id="ARBA00022839"/>
    </source>
</evidence>
<proteinExistence type="inferred from homology"/>
<evidence type="ECO:0000259" key="7">
    <source>
        <dbReference type="SMART" id="SM00479"/>
    </source>
</evidence>
<dbReference type="RefSeq" id="WP_101963487.1">
    <property type="nucleotide sequence ID" value="NZ_PKJS01000001.1"/>
</dbReference>
<dbReference type="EMBL" id="PKJS01000001">
    <property type="protein sequence ID" value="PKZ69845.1"/>
    <property type="molecule type" value="Genomic_DNA"/>
</dbReference>
<keyword evidence="5" id="KW-0460">Magnesium</keyword>
<feature type="domain" description="Exonuclease" evidence="7">
    <location>
        <begin position="18"/>
        <end position="206"/>
    </location>
</feature>
<dbReference type="SUPFAM" id="SSF53098">
    <property type="entry name" value="Ribonuclease H-like"/>
    <property type="match status" value="1"/>
</dbReference>
<dbReference type="NCBIfam" id="TIGR01298">
    <property type="entry name" value="RNaseT"/>
    <property type="match status" value="1"/>
</dbReference>
<dbReference type="InterPro" id="IPR005987">
    <property type="entry name" value="RNase_T"/>
</dbReference>
<feature type="binding site" evidence="5">
    <location>
        <position position="23"/>
    </location>
    <ligand>
        <name>Mg(2+)</name>
        <dbReference type="ChEBI" id="CHEBI:18420"/>
        <label>2</label>
        <note>catalytic</note>
    </ligand>
</feature>
<comment type="function">
    <text evidence="5">Trims short 3' overhangs of a variety of RNA species, leaving a one or two nucleotide 3' overhang. Responsible for the end-turnover of tRNA: specifically removes the terminal AMP residue from uncharged tRNA (tRNA-C-C-A). Also appears to be involved in tRNA biosynthesis.</text>
</comment>
<feature type="binding site" evidence="5">
    <location>
        <position position="23"/>
    </location>
    <ligand>
        <name>Mg(2+)</name>
        <dbReference type="ChEBI" id="CHEBI:18420"/>
        <label>1</label>
        <note>catalytic</note>
    </ligand>
</feature>
<dbReference type="Gene3D" id="3.30.420.10">
    <property type="entry name" value="Ribonuclease H-like superfamily/Ribonuclease H"/>
    <property type="match status" value="1"/>
</dbReference>
<dbReference type="Proteomes" id="UP000234914">
    <property type="component" value="Unassembled WGS sequence"/>
</dbReference>
<dbReference type="SMART" id="SM00479">
    <property type="entry name" value="EXOIII"/>
    <property type="match status" value="1"/>
</dbReference>
<evidence type="ECO:0000256" key="6">
    <source>
        <dbReference type="SAM" id="MobiDB-lite"/>
    </source>
</evidence>
<feature type="region of interest" description="Disordered" evidence="6">
    <location>
        <begin position="212"/>
        <end position="244"/>
    </location>
</feature>
<dbReference type="GO" id="GO:0005829">
    <property type="term" value="C:cytosol"/>
    <property type="evidence" value="ECO:0007669"/>
    <property type="project" value="TreeGrafter"/>
</dbReference>
<feature type="site" description="Important for substrate binding and specificity" evidence="5">
    <location>
        <position position="77"/>
    </location>
</feature>
<comment type="subunit">
    <text evidence="5">Homodimer.</text>
</comment>
<feature type="binding site" evidence="5">
    <location>
        <position position="25"/>
    </location>
    <ligand>
        <name>Mg(2+)</name>
        <dbReference type="ChEBI" id="CHEBI:18420"/>
        <label>2</label>
        <note>catalytic</note>
    </ligand>
</feature>
<keyword evidence="2 5" id="KW-0540">Nuclease</keyword>
<feature type="site" description="Important for substrate binding and specificity" evidence="5">
    <location>
        <position position="126"/>
    </location>
</feature>
<keyword evidence="1 5" id="KW-0819">tRNA processing</keyword>
<feature type="binding site" evidence="5">
    <location>
        <position position="184"/>
    </location>
    <ligand>
        <name>Mg(2+)</name>
        <dbReference type="ChEBI" id="CHEBI:18420"/>
        <label>2</label>
        <note>catalytic</note>
    </ligand>
</feature>
<dbReference type="InterPro" id="IPR012337">
    <property type="entry name" value="RNaseH-like_sf"/>
</dbReference>
<dbReference type="InterPro" id="IPR036397">
    <property type="entry name" value="RNaseH_sf"/>
</dbReference>
<dbReference type="PANTHER" id="PTHR30231">
    <property type="entry name" value="DNA POLYMERASE III SUBUNIT EPSILON"/>
    <property type="match status" value="1"/>
</dbReference>